<evidence type="ECO:0000259" key="1">
    <source>
        <dbReference type="PROSITE" id="PS51186"/>
    </source>
</evidence>
<protein>
    <recommendedName>
        <fullName evidence="1">N-acetyltransferase domain-containing protein</fullName>
    </recommendedName>
</protein>
<proteinExistence type="predicted"/>
<dbReference type="Gene3D" id="3.40.630.30">
    <property type="match status" value="1"/>
</dbReference>
<dbReference type="PANTHER" id="PTHR43415:SF3">
    <property type="entry name" value="GNAT-FAMILY ACETYLTRANSFERASE"/>
    <property type="match status" value="1"/>
</dbReference>
<dbReference type="Pfam" id="PF13302">
    <property type="entry name" value="Acetyltransf_3"/>
    <property type="match status" value="1"/>
</dbReference>
<reference evidence="2 3" key="1">
    <citation type="submission" date="2022-03" db="EMBL/GenBank/DDBJ databases">
        <title>Draft genome sequence of Furfurilactobacillus curtus JCM 31185.</title>
        <authorList>
            <person name="Suzuki S."/>
            <person name="Endo A."/>
            <person name="Kajikawa A."/>
        </authorList>
    </citation>
    <scope>NUCLEOTIDE SEQUENCE [LARGE SCALE GENOMIC DNA]</scope>
    <source>
        <strain evidence="2 3">JCM 31185</strain>
    </source>
</reference>
<dbReference type="InterPro" id="IPR016181">
    <property type="entry name" value="Acyl_CoA_acyltransferase"/>
</dbReference>
<accession>A0ABQ5JNH3</accession>
<dbReference type="PANTHER" id="PTHR43415">
    <property type="entry name" value="SPERMIDINE N(1)-ACETYLTRANSFERASE"/>
    <property type="match status" value="1"/>
</dbReference>
<evidence type="ECO:0000313" key="2">
    <source>
        <dbReference type="EMBL" id="GKT05770.1"/>
    </source>
</evidence>
<dbReference type="SUPFAM" id="SSF55729">
    <property type="entry name" value="Acyl-CoA N-acyltransferases (Nat)"/>
    <property type="match status" value="1"/>
</dbReference>
<sequence>MVIENDFIGPRVSLAAFKSTDADILVQTQFDPALIAMATDNRWPRDAARFVQEFSSQSLVMTLMVRLRETQALLGWLRLSDMQLKNRGAVLSIAVLNEQNRHQGYGREAIQLALQIAFNQLNLHKVRGWINADNLSAQHLFEHVGFNKEGTLRQQRFISGQRVDQNLYGLLQNDWRSEG</sequence>
<dbReference type="InterPro" id="IPR000182">
    <property type="entry name" value="GNAT_dom"/>
</dbReference>
<dbReference type="PROSITE" id="PS51186">
    <property type="entry name" value="GNAT"/>
    <property type="match status" value="1"/>
</dbReference>
<name>A0ABQ5JNH3_9LACO</name>
<dbReference type="Proteomes" id="UP001628078">
    <property type="component" value="Unassembled WGS sequence"/>
</dbReference>
<feature type="domain" description="N-acetyltransferase" evidence="1">
    <location>
        <begin position="22"/>
        <end position="168"/>
    </location>
</feature>
<evidence type="ECO:0000313" key="3">
    <source>
        <dbReference type="Proteomes" id="UP001628078"/>
    </source>
</evidence>
<comment type="caution">
    <text evidence="2">The sequence shown here is derived from an EMBL/GenBank/DDBJ whole genome shotgun (WGS) entry which is preliminary data.</text>
</comment>
<dbReference type="RefSeq" id="WP_407883289.1">
    <property type="nucleotide sequence ID" value="NZ_BQXO01000002.1"/>
</dbReference>
<gene>
    <name evidence="2" type="ORF">JCM31185_10580</name>
</gene>
<dbReference type="EMBL" id="BQXO01000002">
    <property type="protein sequence ID" value="GKT05770.1"/>
    <property type="molecule type" value="Genomic_DNA"/>
</dbReference>
<keyword evidence="3" id="KW-1185">Reference proteome</keyword>
<organism evidence="2 3">
    <name type="scientific">Furfurilactobacillus curtus</name>
    <dbReference type="NCBI Taxonomy" id="1746200"/>
    <lineage>
        <taxon>Bacteria</taxon>
        <taxon>Bacillati</taxon>
        <taxon>Bacillota</taxon>
        <taxon>Bacilli</taxon>
        <taxon>Lactobacillales</taxon>
        <taxon>Lactobacillaceae</taxon>
        <taxon>Furfurilactobacillus</taxon>
    </lineage>
</organism>